<dbReference type="InterPro" id="IPR000719">
    <property type="entry name" value="Prot_kinase_dom"/>
</dbReference>
<comment type="caution">
    <text evidence="2">The sequence shown here is derived from an EMBL/GenBank/DDBJ whole genome shotgun (WGS) entry which is preliminary data.</text>
</comment>
<dbReference type="PROSITE" id="PS00109">
    <property type="entry name" value="PROTEIN_KINASE_TYR"/>
    <property type="match status" value="1"/>
</dbReference>
<dbReference type="OrthoDB" id="9788659at2"/>
<evidence type="ECO:0000313" key="2">
    <source>
        <dbReference type="EMBL" id="PYG84281.1"/>
    </source>
</evidence>
<dbReference type="GO" id="GO:0005524">
    <property type="term" value="F:ATP binding"/>
    <property type="evidence" value="ECO:0007669"/>
    <property type="project" value="InterPro"/>
</dbReference>
<dbReference type="InterPro" id="IPR008266">
    <property type="entry name" value="Tyr_kinase_AS"/>
</dbReference>
<dbReference type="PROSITE" id="PS50011">
    <property type="entry name" value="PROTEIN_KINASE_DOM"/>
    <property type="match status" value="1"/>
</dbReference>
<dbReference type="AlphaFoldDB" id="A0A318XHE0"/>
<dbReference type="RefSeq" id="WP_110463632.1">
    <property type="nucleotide sequence ID" value="NZ_QKMR01000036.1"/>
</dbReference>
<accession>A0A318XHE0</accession>
<proteinExistence type="predicted"/>
<dbReference type="SUPFAM" id="SSF56112">
    <property type="entry name" value="Protein kinase-like (PK-like)"/>
    <property type="match status" value="1"/>
</dbReference>
<protein>
    <submittedName>
        <fullName evidence="2">Protein kinase-like protein</fullName>
    </submittedName>
</protein>
<name>A0A318XHE0_9FIRM</name>
<reference evidence="2 3" key="1">
    <citation type="submission" date="2018-06" db="EMBL/GenBank/DDBJ databases">
        <title>Genomic Encyclopedia of Type Strains, Phase I: the one thousand microbial genomes (KMG-I) project.</title>
        <authorList>
            <person name="Kyrpides N."/>
        </authorList>
    </citation>
    <scope>NUCLEOTIDE SEQUENCE [LARGE SCALE GENOMIC DNA]</scope>
    <source>
        <strain evidence="2 3">DSM 19573</strain>
    </source>
</reference>
<feature type="domain" description="Protein kinase" evidence="1">
    <location>
        <begin position="127"/>
        <end position="377"/>
    </location>
</feature>
<dbReference type="PANTHER" id="PTHR24362">
    <property type="entry name" value="SERINE/THREONINE-PROTEIN KINASE NEK"/>
    <property type="match status" value="1"/>
</dbReference>
<keyword evidence="3" id="KW-1185">Reference proteome</keyword>
<dbReference type="Gene3D" id="1.10.510.10">
    <property type="entry name" value="Transferase(Phosphotransferase) domain 1"/>
    <property type="match status" value="1"/>
</dbReference>
<gene>
    <name evidence="2" type="ORF">LY28_03701</name>
</gene>
<keyword evidence="2" id="KW-0808">Transferase</keyword>
<organism evidence="2 3">
    <name type="scientific">Ruminiclostridium sufflavum DSM 19573</name>
    <dbReference type="NCBI Taxonomy" id="1121337"/>
    <lineage>
        <taxon>Bacteria</taxon>
        <taxon>Bacillati</taxon>
        <taxon>Bacillota</taxon>
        <taxon>Clostridia</taxon>
        <taxon>Eubacteriales</taxon>
        <taxon>Oscillospiraceae</taxon>
        <taxon>Ruminiclostridium</taxon>
    </lineage>
</organism>
<evidence type="ECO:0000259" key="1">
    <source>
        <dbReference type="PROSITE" id="PS50011"/>
    </source>
</evidence>
<dbReference type="Pfam" id="PF00069">
    <property type="entry name" value="Pkinase"/>
    <property type="match status" value="1"/>
</dbReference>
<dbReference type="EMBL" id="QKMR01000036">
    <property type="protein sequence ID" value="PYG84281.1"/>
    <property type="molecule type" value="Genomic_DNA"/>
</dbReference>
<dbReference type="PANTHER" id="PTHR24362:SF309">
    <property type="entry name" value="PROTEIN KINASE DOMAIN-CONTAINING PROTEIN"/>
    <property type="match status" value="1"/>
</dbReference>
<dbReference type="InterPro" id="IPR011009">
    <property type="entry name" value="Kinase-like_dom_sf"/>
</dbReference>
<keyword evidence="2" id="KW-0418">Kinase</keyword>
<dbReference type="GO" id="GO:0004672">
    <property type="term" value="F:protein kinase activity"/>
    <property type="evidence" value="ECO:0007669"/>
    <property type="project" value="InterPro"/>
</dbReference>
<sequence>MFSEDSLKEISSIFCGDVGGFYNYKSGSKLVQFFNQYFACNDVYGQGFPSRWAYVYNKIIELNNSGKVNDYFNLILSKEYVLSDLRCTEVDAVSQCAKILIEFNRILKPNMLTITRKGDRYLLVKEDADLEFVGGGGFANAYLQKSTGRILKKLKEDYLTDAGIRSRFKREYNITKELKDIATIIKVYDFDEGSCQYTMERAEKTLEKFILESDLDENYKITCIRQILHTMKLVHERDIIHRDISPNNIFILNGMLKIADFGLGKDLHMFTSHNTFLTNAVGQFHYCAPEQFMLLKDGDKRSDVYSLGRLINFIMTKNCNNYHHIFKSVTEKATNNNTAFRQADAGVLLNYVEKCLEYHIKKQNKEEVNKKIQQGILDEDVESYICELTAEDICKFLVNKQSGFERILLAYMQQNETHANDVMQGIEGCFREICRQFVDNDPIATFSYNVLVSDAFGFVVKELAANMLRYVAYDVNRYYAQGLVEDAKKYGLEPMIEDILV</sequence>
<evidence type="ECO:0000313" key="3">
    <source>
        <dbReference type="Proteomes" id="UP000248132"/>
    </source>
</evidence>
<dbReference type="Proteomes" id="UP000248132">
    <property type="component" value="Unassembled WGS sequence"/>
</dbReference>